<dbReference type="InterPro" id="IPR035926">
    <property type="entry name" value="NusB-like_sf"/>
</dbReference>
<evidence type="ECO:0000313" key="10">
    <source>
        <dbReference type="Proteomes" id="UP000183760"/>
    </source>
</evidence>
<dbReference type="SUPFAM" id="SSF48013">
    <property type="entry name" value="NusB-like"/>
    <property type="match status" value="1"/>
</dbReference>
<evidence type="ECO:0000313" key="8">
    <source>
        <dbReference type="EMBL" id="GEN08031.1"/>
    </source>
</evidence>
<evidence type="ECO:0000256" key="4">
    <source>
        <dbReference type="ARBA" id="ARBA00023015"/>
    </source>
</evidence>
<evidence type="ECO:0000256" key="5">
    <source>
        <dbReference type="ARBA" id="ARBA00023163"/>
    </source>
</evidence>
<proteinExistence type="inferred from homology"/>
<keyword evidence="10" id="KW-1185">Reference proteome</keyword>
<name>A0A511T1K9_MYXFU</name>
<dbReference type="OrthoDB" id="9797817at2"/>
<dbReference type="GO" id="GO:0005829">
    <property type="term" value="C:cytosol"/>
    <property type="evidence" value="ECO:0007669"/>
    <property type="project" value="TreeGrafter"/>
</dbReference>
<evidence type="ECO:0000256" key="6">
    <source>
        <dbReference type="HAMAP-Rule" id="MF_00073"/>
    </source>
</evidence>
<dbReference type="InterPro" id="IPR006027">
    <property type="entry name" value="NusB_RsmB_TIM44"/>
</dbReference>
<dbReference type="Proteomes" id="UP000183760">
    <property type="component" value="Unassembled WGS sequence"/>
</dbReference>
<evidence type="ECO:0000313" key="9">
    <source>
        <dbReference type="EMBL" id="SEU23510.1"/>
    </source>
</evidence>
<dbReference type="CDD" id="cd00619">
    <property type="entry name" value="Terminator_NusB"/>
    <property type="match status" value="1"/>
</dbReference>
<comment type="similarity">
    <text evidence="1 6">Belongs to the NusB family.</text>
</comment>
<dbReference type="AlphaFoldDB" id="A0A511T1K9"/>
<comment type="function">
    <text evidence="6">Involved in transcription antitermination. Required for transcription of ribosomal RNA (rRNA) genes. Binds specifically to the boxA antiterminator sequence of the ribosomal RNA (rrn) operons.</text>
</comment>
<dbReference type="NCBIfam" id="TIGR01951">
    <property type="entry name" value="nusB"/>
    <property type="match status" value="1"/>
</dbReference>
<sequence>MGARRTGRERALQALYQLEMTPGTSVYEALESAWTASAEAEEQKRDPDAVKFARELVDGVQGHRAEIDRLIESHSHNWRLDRMSRIDRNVLRVGIFELKYRPDIPRKVTINEAVELGKNFGTEESSAFVNGLLDRVAVALKKD</sequence>
<evidence type="ECO:0000259" key="7">
    <source>
        <dbReference type="Pfam" id="PF01029"/>
    </source>
</evidence>
<keyword evidence="2 6" id="KW-0889">Transcription antitermination</keyword>
<evidence type="ECO:0000256" key="3">
    <source>
        <dbReference type="ARBA" id="ARBA00022884"/>
    </source>
</evidence>
<protein>
    <recommendedName>
        <fullName evidence="6">Transcription antitermination protein NusB</fullName>
    </recommendedName>
    <alternativeName>
        <fullName evidence="6">Antitermination factor NusB</fullName>
    </alternativeName>
</protein>
<dbReference type="GO" id="GO:0031564">
    <property type="term" value="P:transcription antitermination"/>
    <property type="evidence" value="ECO:0007669"/>
    <property type="project" value="UniProtKB-KW"/>
</dbReference>
<dbReference type="EMBL" id="BJXR01000027">
    <property type="protein sequence ID" value="GEN08031.1"/>
    <property type="molecule type" value="Genomic_DNA"/>
</dbReference>
<dbReference type="Gene3D" id="1.10.940.10">
    <property type="entry name" value="NusB-like"/>
    <property type="match status" value="1"/>
</dbReference>
<evidence type="ECO:0000256" key="2">
    <source>
        <dbReference type="ARBA" id="ARBA00022814"/>
    </source>
</evidence>
<reference evidence="9 10" key="1">
    <citation type="submission" date="2016-10" db="EMBL/GenBank/DDBJ databases">
        <authorList>
            <person name="Varghese N."/>
            <person name="Submissions S."/>
        </authorList>
    </citation>
    <scope>NUCLEOTIDE SEQUENCE [LARGE SCALE GENOMIC DNA]</scope>
    <source>
        <strain evidence="9 10">DSM 16525</strain>
    </source>
</reference>
<feature type="domain" description="NusB/RsmB/TIM44" evidence="7">
    <location>
        <begin position="7"/>
        <end position="137"/>
    </location>
</feature>
<dbReference type="HAMAP" id="MF_00073">
    <property type="entry name" value="NusB"/>
    <property type="match status" value="1"/>
</dbReference>
<reference evidence="8 11" key="2">
    <citation type="submission" date="2019-07" db="EMBL/GenBank/DDBJ databases">
        <title>Whole genome shotgun sequence of Myxococcus fulvus NBRC 100333.</title>
        <authorList>
            <person name="Hosoyama A."/>
            <person name="Uohara A."/>
            <person name="Ohji S."/>
            <person name="Ichikawa N."/>
        </authorList>
    </citation>
    <scope>NUCLEOTIDE SEQUENCE [LARGE SCALE GENOMIC DNA]</scope>
    <source>
        <strain evidence="8 11">NBRC 100333</strain>
    </source>
</reference>
<keyword evidence="3 6" id="KW-0694">RNA-binding</keyword>
<dbReference type="GO" id="GO:0006353">
    <property type="term" value="P:DNA-templated transcription termination"/>
    <property type="evidence" value="ECO:0007669"/>
    <property type="project" value="UniProtKB-UniRule"/>
</dbReference>
<dbReference type="STRING" id="1334629.MFUL124B02_28640"/>
<dbReference type="EMBL" id="FOIB01000006">
    <property type="protein sequence ID" value="SEU23510.1"/>
    <property type="molecule type" value="Genomic_DNA"/>
</dbReference>
<dbReference type="RefSeq" id="WP_046714845.1">
    <property type="nucleotide sequence ID" value="NZ_BJXR01000027.1"/>
</dbReference>
<dbReference type="InterPro" id="IPR011605">
    <property type="entry name" value="NusB_fam"/>
</dbReference>
<organism evidence="8 11">
    <name type="scientific">Myxococcus fulvus</name>
    <dbReference type="NCBI Taxonomy" id="33"/>
    <lineage>
        <taxon>Bacteria</taxon>
        <taxon>Pseudomonadati</taxon>
        <taxon>Myxococcota</taxon>
        <taxon>Myxococcia</taxon>
        <taxon>Myxococcales</taxon>
        <taxon>Cystobacterineae</taxon>
        <taxon>Myxococcaceae</taxon>
        <taxon>Myxococcus</taxon>
    </lineage>
</organism>
<keyword evidence="4 6" id="KW-0805">Transcription regulation</keyword>
<evidence type="ECO:0000256" key="1">
    <source>
        <dbReference type="ARBA" id="ARBA00005952"/>
    </source>
</evidence>
<accession>A0A511T1K9</accession>
<comment type="caution">
    <text evidence="8">The sequence shown here is derived from an EMBL/GenBank/DDBJ whole genome shotgun (WGS) entry which is preliminary data.</text>
</comment>
<keyword evidence="5 6" id="KW-0804">Transcription</keyword>
<dbReference type="PANTHER" id="PTHR11078:SF3">
    <property type="entry name" value="ANTITERMINATION NUSB DOMAIN-CONTAINING PROTEIN"/>
    <property type="match status" value="1"/>
</dbReference>
<dbReference type="GO" id="GO:0003723">
    <property type="term" value="F:RNA binding"/>
    <property type="evidence" value="ECO:0007669"/>
    <property type="project" value="UniProtKB-UniRule"/>
</dbReference>
<gene>
    <name evidence="6 8" type="primary">nusB</name>
    <name evidence="8" type="ORF">MFU01_30680</name>
    <name evidence="9" type="ORF">SAMN05443572_106547</name>
</gene>
<dbReference type="Pfam" id="PF01029">
    <property type="entry name" value="NusB"/>
    <property type="match status" value="1"/>
</dbReference>
<dbReference type="Proteomes" id="UP000321514">
    <property type="component" value="Unassembled WGS sequence"/>
</dbReference>
<dbReference type="PANTHER" id="PTHR11078">
    <property type="entry name" value="N UTILIZATION SUBSTANCE PROTEIN B-RELATED"/>
    <property type="match status" value="1"/>
</dbReference>
<evidence type="ECO:0000313" key="11">
    <source>
        <dbReference type="Proteomes" id="UP000321514"/>
    </source>
</evidence>